<feature type="compositionally biased region" description="Low complexity" evidence="1">
    <location>
        <begin position="1"/>
        <end position="16"/>
    </location>
</feature>
<feature type="region of interest" description="Disordered" evidence="1">
    <location>
        <begin position="1"/>
        <end position="37"/>
    </location>
</feature>
<name>A0A918AHQ7_9PSEU</name>
<reference evidence="2" key="2">
    <citation type="submission" date="2020-09" db="EMBL/GenBank/DDBJ databases">
        <authorList>
            <person name="Sun Q."/>
            <person name="Ohkuma M."/>
        </authorList>
    </citation>
    <scope>NUCLEOTIDE SEQUENCE</scope>
    <source>
        <strain evidence="2">JCM 3313</strain>
    </source>
</reference>
<dbReference type="Proteomes" id="UP000639606">
    <property type="component" value="Unassembled WGS sequence"/>
</dbReference>
<proteinExistence type="predicted"/>
<feature type="region of interest" description="Disordered" evidence="1">
    <location>
        <begin position="54"/>
        <end position="76"/>
    </location>
</feature>
<keyword evidence="3" id="KW-1185">Reference proteome</keyword>
<reference evidence="2" key="1">
    <citation type="journal article" date="2014" name="Int. J. Syst. Evol. Microbiol.">
        <title>Complete genome sequence of Corynebacterium casei LMG S-19264T (=DSM 44701T), isolated from a smear-ripened cheese.</title>
        <authorList>
            <consortium name="US DOE Joint Genome Institute (JGI-PGF)"/>
            <person name="Walter F."/>
            <person name="Albersmeier A."/>
            <person name="Kalinowski J."/>
            <person name="Ruckert C."/>
        </authorList>
    </citation>
    <scope>NUCLEOTIDE SEQUENCE</scope>
    <source>
        <strain evidence="2">JCM 3313</strain>
    </source>
</reference>
<sequence length="76" mass="7362">MAKAQHSAARAATAAASGVHGPASAAAGANPLKIPAPSIAPRASTAALARGVTVTAPQSQMERPLANGRTVDTCSC</sequence>
<accession>A0A918AHQ7</accession>
<evidence type="ECO:0000313" key="2">
    <source>
        <dbReference type="EMBL" id="GGP41565.1"/>
    </source>
</evidence>
<protein>
    <submittedName>
        <fullName evidence="2">Uncharacterized protein</fullName>
    </submittedName>
</protein>
<comment type="caution">
    <text evidence="2">The sequence shown here is derived from an EMBL/GenBank/DDBJ whole genome shotgun (WGS) entry which is preliminary data.</text>
</comment>
<dbReference type="EMBL" id="BMRG01000002">
    <property type="protein sequence ID" value="GGP41565.1"/>
    <property type="molecule type" value="Genomic_DNA"/>
</dbReference>
<gene>
    <name evidence="2" type="ORF">GCM10010185_10980</name>
</gene>
<dbReference type="AlphaFoldDB" id="A0A918AHQ7"/>
<evidence type="ECO:0000313" key="3">
    <source>
        <dbReference type="Proteomes" id="UP000639606"/>
    </source>
</evidence>
<evidence type="ECO:0000256" key="1">
    <source>
        <dbReference type="SAM" id="MobiDB-lite"/>
    </source>
</evidence>
<organism evidence="2 3">
    <name type="scientific">Saccharothrix coeruleofusca</name>
    <dbReference type="NCBI Taxonomy" id="33919"/>
    <lineage>
        <taxon>Bacteria</taxon>
        <taxon>Bacillati</taxon>
        <taxon>Actinomycetota</taxon>
        <taxon>Actinomycetes</taxon>
        <taxon>Pseudonocardiales</taxon>
        <taxon>Pseudonocardiaceae</taxon>
        <taxon>Saccharothrix</taxon>
    </lineage>
</organism>